<feature type="transmembrane region" description="Helical" evidence="1">
    <location>
        <begin position="354"/>
        <end position="374"/>
    </location>
</feature>
<organism evidence="3 4">
    <name type="scientific">Nocardioides mangrovi</name>
    <dbReference type="NCBI Taxonomy" id="2874580"/>
    <lineage>
        <taxon>Bacteria</taxon>
        <taxon>Bacillati</taxon>
        <taxon>Actinomycetota</taxon>
        <taxon>Actinomycetes</taxon>
        <taxon>Propionibacteriales</taxon>
        <taxon>Nocardioidaceae</taxon>
        <taxon>Nocardioides</taxon>
    </lineage>
</organism>
<dbReference type="Pfam" id="PF12555">
    <property type="entry name" value="SteA-like_C"/>
    <property type="match status" value="1"/>
</dbReference>
<accession>A0ABS7UIX4</accession>
<sequence>MRSPVRQRSLSVLLPGAEGTARVERRVRQLLPRLRPGDVAVLDQLDLDRATAQALIAAGVVAVVDASPLISGRYPNLGPAVLAAAGIVLVDSVGPAGLAAIADGRRVRVHDGVVYDGETELASGRALDDDAVAAEMELARGGLVTQLQAFTHNSSEFLRREQDLLLHGTGLPRLSTRIVGRPVVVVGGGEDLGSEIEAVRTFAREQHPVLIAVGAGAEALHAAHLKPHVIVLEADAADHELPRAATLKAARDVVVRIPPGAGRAGLERIERLGVRPLRLETGAAAEDAALVLADAADPTVVVAVGMHAGLSELLDSQRPGLAGAYLARLRVGSRLVDAAAVPHLYSGRVRPWHLLLVMLAGLVALAAAIAVTPVGQDWLDQLPGALSDLRHDLSGLFT</sequence>
<dbReference type="NCBIfam" id="NF040608">
    <property type="entry name" value="division_SteA"/>
    <property type="match status" value="1"/>
</dbReference>
<feature type="domain" description="SteA-like C-terminal" evidence="2">
    <location>
        <begin position="340"/>
        <end position="380"/>
    </location>
</feature>
<evidence type="ECO:0000256" key="1">
    <source>
        <dbReference type="SAM" id="Phobius"/>
    </source>
</evidence>
<comment type="caution">
    <text evidence="3">The sequence shown here is derived from an EMBL/GenBank/DDBJ whole genome shotgun (WGS) entry which is preliminary data.</text>
</comment>
<evidence type="ECO:0000313" key="4">
    <source>
        <dbReference type="Proteomes" id="UP000780875"/>
    </source>
</evidence>
<reference evidence="3 4" key="1">
    <citation type="submission" date="2021-09" db="EMBL/GenBank/DDBJ databases">
        <title>Whole genome sequence of Nocardioides sp. GBK3QG-3.</title>
        <authorList>
            <person name="Tuo L."/>
        </authorList>
    </citation>
    <scope>NUCLEOTIDE SEQUENCE [LARGE SCALE GENOMIC DNA]</scope>
    <source>
        <strain evidence="3 4">GBK3QG-3</strain>
    </source>
</reference>
<keyword evidence="1" id="KW-0472">Membrane</keyword>
<protein>
    <recommendedName>
        <fullName evidence="2">SteA-like C-terminal domain-containing protein</fullName>
    </recommendedName>
</protein>
<dbReference type="EMBL" id="JAIQZJ010000017">
    <property type="protein sequence ID" value="MBZ5740735.1"/>
    <property type="molecule type" value="Genomic_DNA"/>
</dbReference>
<dbReference type="Proteomes" id="UP000780875">
    <property type="component" value="Unassembled WGS sequence"/>
</dbReference>
<evidence type="ECO:0000259" key="2">
    <source>
        <dbReference type="Pfam" id="PF12555"/>
    </source>
</evidence>
<keyword evidence="1" id="KW-0812">Transmembrane</keyword>
<proteinExistence type="predicted"/>
<keyword evidence="4" id="KW-1185">Reference proteome</keyword>
<dbReference type="RefSeq" id="WP_224125095.1">
    <property type="nucleotide sequence ID" value="NZ_JAIQZJ010000017.1"/>
</dbReference>
<gene>
    <name evidence="3" type="ORF">K8U61_21370</name>
</gene>
<dbReference type="InterPro" id="IPR047795">
    <property type="entry name" value="Put_SteA-like"/>
</dbReference>
<keyword evidence="1" id="KW-1133">Transmembrane helix</keyword>
<dbReference type="InterPro" id="IPR022215">
    <property type="entry name" value="SteA-like_C"/>
</dbReference>
<evidence type="ECO:0000313" key="3">
    <source>
        <dbReference type="EMBL" id="MBZ5740735.1"/>
    </source>
</evidence>
<name>A0ABS7UIX4_9ACTN</name>